<dbReference type="EMBL" id="GBXM01100300">
    <property type="protein sequence ID" value="JAH08277.1"/>
    <property type="molecule type" value="Transcribed_RNA"/>
</dbReference>
<accession>A0A0E9PVJ2</accession>
<reference evidence="1" key="2">
    <citation type="journal article" date="2015" name="Fish Shellfish Immunol.">
        <title>Early steps in the European eel (Anguilla anguilla)-Vibrio vulnificus interaction in the gills: Role of the RtxA13 toxin.</title>
        <authorList>
            <person name="Callol A."/>
            <person name="Pajuelo D."/>
            <person name="Ebbesson L."/>
            <person name="Teles M."/>
            <person name="MacKenzie S."/>
            <person name="Amaro C."/>
        </authorList>
    </citation>
    <scope>NUCLEOTIDE SEQUENCE</scope>
</reference>
<sequence length="49" mass="5903">MPRQPHVEQYSRTFRRWTGGNEQIEEKYQLAECCPQLMVDIAAMGRYKR</sequence>
<name>A0A0E9PVJ2_ANGAN</name>
<protein>
    <submittedName>
        <fullName evidence="1">Uncharacterized protein</fullName>
    </submittedName>
</protein>
<reference evidence="1" key="1">
    <citation type="submission" date="2014-11" db="EMBL/GenBank/DDBJ databases">
        <authorList>
            <person name="Amaro Gonzalez C."/>
        </authorList>
    </citation>
    <scope>NUCLEOTIDE SEQUENCE</scope>
</reference>
<evidence type="ECO:0000313" key="1">
    <source>
        <dbReference type="EMBL" id="JAH08277.1"/>
    </source>
</evidence>
<dbReference type="AlphaFoldDB" id="A0A0E9PVJ2"/>
<proteinExistence type="predicted"/>
<organism evidence="1">
    <name type="scientific">Anguilla anguilla</name>
    <name type="common">European freshwater eel</name>
    <name type="synonym">Muraena anguilla</name>
    <dbReference type="NCBI Taxonomy" id="7936"/>
    <lineage>
        <taxon>Eukaryota</taxon>
        <taxon>Metazoa</taxon>
        <taxon>Chordata</taxon>
        <taxon>Craniata</taxon>
        <taxon>Vertebrata</taxon>
        <taxon>Euteleostomi</taxon>
        <taxon>Actinopterygii</taxon>
        <taxon>Neopterygii</taxon>
        <taxon>Teleostei</taxon>
        <taxon>Anguilliformes</taxon>
        <taxon>Anguillidae</taxon>
        <taxon>Anguilla</taxon>
    </lineage>
</organism>